<dbReference type="Pfam" id="PF13377">
    <property type="entry name" value="Peripla_BP_3"/>
    <property type="match status" value="1"/>
</dbReference>
<dbReference type="EMBL" id="SOKJ01000334">
    <property type="protein sequence ID" value="TET08798.1"/>
    <property type="molecule type" value="Genomic_DNA"/>
</dbReference>
<dbReference type="PANTHER" id="PTHR30146">
    <property type="entry name" value="LACI-RELATED TRANSCRIPTIONAL REPRESSOR"/>
    <property type="match status" value="1"/>
</dbReference>
<dbReference type="Proteomes" id="UP000316360">
    <property type="component" value="Unassembled WGS sequence"/>
</dbReference>
<keyword evidence="2" id="KW-0805">Transcription regulation</keyword>
<dbReference type="CDD" id="cd06267">
    <property type="entry name" value="PBP1_LacI_sugar_binding-like"/>
    <property type="match status" value="1"/>
</dbReference>
<accession>A0A523RSS2</accession>
<dbReference type="InterPro" id="IPR046335">
    <property type="entry name" value="LacI/GalR-like_sensor"/>
</dbReference>
<evidence type="ECO:0000256" key="1">
    <source>
        <dbReference type="ARBA" id="ARBA00022491"/>
    </source>
</evidence>
<keyword evidence="1" id="KW-0678">Repressor</keyword>
<dbReference type="PANTHER" id="PTHR30146:SF148">
    <property type="entry name" value="HTH-TYPE TRANSCRIPTIONAL REPRESSOR PURR-RELATED"/>
    <property type="match status" value="1"/>
</dbReference>
<protein>
    <submittedName>
        <fullName evidence="6">LacI family transcriptional regulator</fullName>
    </submittedName>
</protein>
<evidence type="ECO:0000256" key="3">
    <source>
        <dbReference type="ARBA" id="ARBA00023125"/>
    </source>
</evidence>
<dbReference type="GO" id="GO:0003700">
    <property type="term" value="F:DNA-binding transcription factor activity"/>
    <property type="evidence" value="ECO:0007669"/>
    <property type="project" value="TreeGrafter"/>
</dbReference>
<evidence type="ECO:0000256" key="2">
    <source>
        <dbReference type="ARBA" id="ARBA00023015"/>
    </source>
</evidence>
<sequence length="265" mass="29929">STLWENEYNIIFTNTNYDRDKETQAVDTFISRQVDGIIITPIETREPLPWISVLNENIRPIVFLSKANNQKIDLVMADDAEGAYEAVRHLTSLGYRKVLYAGNLASPWANSERIRGYKRALKSRKIAIDESLIVSAPFGYLENGYKLMKKFMTSGRRIDAVLAFNDLMAIGIMKALNEQGLKVPEDIALVGFDNIEITSLPEISLTTVDIPKYKLGEVSAKLLIQRIGEREELGKNKDKETYTMEKKQIILKPSLVIRKSCGAVL</sequence>
<dbReference type="InterPro" id="IPR028082">
    <property type="entry name" value="Peripla_BP_I"/>
</dbReference>
<feature type="domain" description="Transcriptional regulator LacI/GalR-like sensor" evidence="5">
    <location>
        <begin position="87"/>
        <end position="261"/>
    </location>
</feature>
<dbReference type="AlphaFoldDB" id="A0A523RSS2"/>
<reference evidence="6 7" key="1">
    <citation type="submission" date="2019-03" db="EMBL/GenBank/DDBJ databases">
        <title>Metabolic potential of uncultured bacteria and archaea associated with petroleum seepage in deep-sea sediments.</title>
        <authorList>
            <person name="Dong X."/>
            <person name="Hubert C."/>
        </authorList>
    </citation>
    <scope>NUCLEOTIDE SEQUENCE [LARGE SCALE GENOMIC DNA]</scope>
    <source>
        <strain evidence="6">E44_bin7</strain>
    </source>
</reference>
<dbReference type="SUPFAM" id="SSF53822">
    <property type="entry name" value="Periplasmic binding protein-like I"/>
    <property type="match status" value="1"/>
</dbReference>
<dbReference type="Gene3D" id="3.40.50.2300">
    <property type="match status" value="2"/>
</dbReference>
<feature type="non-terminal residue" evidence="6">
    <location>
        <position position="1"/>
    </location>
</feature>
<evidence type="ECO:0000256" key="4">
    <source>
        <dbReference type="ARBA" id="ARBA00023163"/>
    </source>
</evidence>
<evidence type="ECO:0000259" key="5">
    <source>
        <dbReference type="Pfam" id="PF13377"/>
    </source>
</evidence>
<gene>
    <name evidence="6" type="ORF">E3J84_05855</name>
</gene>
<name>A0A523RSS2_UNCAE</name>
<keyword evidence="4" id="KW-0804">Transcription</keyword>
<evidence type="ECO:0000313" key="6">
    <source>
        <dbReference type="EMBL" id="TET08798.1"/>
    </source>
</evidence>
<proteinExistence type="predicted"/>
<keyword evidence="3" id="KW-0238">DNA-binding</keyword>
<comment type="caution">
    <text evidence="6">The sequence shown here is derived from an EMBL/GenBank/DDBJ whole genome shotgun (WGS) entry which is preliminary data.</text>
</comment>
<organism evidence="6 7">
    <name type="scientific">Aerophobetes bacterium</name>
    <dbReference type="NCBI Taxonomy" id="2030807"/>
    <lineage>
        <taxon>Bacteria</taxon>
        <taxon>Candidatus Aerophobota</taxon>
    </lineage>
</organism>
<evidence type="ECO:0000313" key="7">
    <source>
        <dbReference type="Proteomes" id="UP000316360"/>
    </source>
</evidence>
<dbReference type="GO" id="GO:0000976">
    <property type="term" value="F:transcription cis-regulatory region binding"/>
    <property type="evidence" value="ECO:0007669"/>
    <property type="project" value="TreeGrafter"/>
</dbReference>